<accession>A0A3P6EYQ0</accession>
<gene>
    <name evidence="3" type="ORF">BOLC7T42802H</name>
</gene>
<dbReference type="EMBL" id="LR031876">
    <property type="protein sequence ID" value="VDD37242.1"/>
    <property type="molecule type" value="Genomic_DNA"/>
</dbReference>
<keyword evidence="2" id="KW-0812">Transmembrane</keyword>
<feature type="compositionally biased region" description="Basic and acidic residues" evidence="1">
    <location>
        <begin position="99"/>
        <end position="117"/>
    </location>
</feature>
<feature type="region of interest" description="Disordered" evidence="1">
    <location>
        <begin position="94"/>
        <end position="169"/>
    </location>
</feature>
<organism evidence="3">
    <name type="scientific">Brassica oleracea</name>
    <name type="common">Wild cabbage</name>
    <dbReference type="NCBI Taxonomy" id="3712"/>
    <lineage>
        <taxon>Eukaryota</taxon>
        <taxon>Viridiplantae</taxon>
        <taxon>Streptophyta</taxon>
        <taxon>Embryophyta</taxon>
        <taxon>Tracheophyta</taxon>
        <taxon>Spermatophyta</taxon>
        <taxon>Magnoliopsida</taxon>
        <taxon>eudicotyledons</taxon>
        <taxon>Gunneridae</taxon>
        <taxon>Pentapetalae</taxon>
        <taxon>rosids</taxon>
        <taxon>malvids</taxon>
        <taxon>Brassicales</taxon>
        <taxon>Brassicaceae</taxon>
        <taxon>Brassiceae</taxon>
        <taxon>Brassica</taxon>
    </lineage>
</organism>
<keyword evidence="2" id="KW-1133">Transmembrane helix</keyword>
<evidence type="ECO:0000256" key="1">
    <source>
        <dbReference type="SAM" id="MobiDB-lite"/>
    </source>
</evidence>
<keyword evidence="2" id="KW-0472">Membrane</keyword>
<name>A0A3P6EYQ0_BRAOL</name>
<reference evidence="3" key="1">
    <citation type="submission" date="2018-11" db="EMBL/GenBank/DDBJ databases">
        <authorList>
            <consortium name="Genoscope - CEA"/>
            <person name="William W."/>
        </authorList>
    </citation>
    <scope>NUCLEOTIDE SEQUENCE</scope>
</reference>
<feature type="compositionally biased region" description="Basic and acidic residues" evidence="1">
    <location>
        <begin position="148"/>
        <end position="162"/>
    </location>
</feature>
<evidence type="ECO:0000313" key="3">
    <source>
        <dbReference type="EMBL" id="VDD37242.1"/>
    </source>
</evidence>
<sequence>MKVSSLVTPFFVFILFFFLEIDRINQRFDFKGGWSLWYFGNLRSTSINIHQYGFIGEYFLQKDMENWGQYNIMIGLSLRSIIFVAERGHRRPSNHHGYYKGESEGSRYKSARREDGRNGVPEAGTGAQEAYFRPSSGQPRADQVQKIPPKEAREEGDIKNTGEDDTLLPSLEFQLELAKTQAEGT</sequence>
<dbReference type="AlphaFoldDB" id="A0A3P6EYQ0"/>
<protein>
    <submittedName>
        <fullName evidence="3">Uncharacterized protein</fullName>
    </submittedName>
</protein>
<proteinExistence type="predicted"/>
<evidence type="ECO:0000256" key="2">
    <source>
        <dbReference type="SAM" id="Phobius"/>
    </source>
</evidence>
<feature type="transmembrane region" description="Helical" evidence="2">
    <location>
        <begin position="6"/>
        <end position="24"/>
    </location>
</feature>